<dbReference type="EMBL" id="CM047940">
    <property type="protein sequence ID" value="KAI9904224.1"/>
    <property type="molecule type" value="Genomic_DNA"/>
</dbReference>
<evidence type="ECO:0000313" key="2">
    <source>
        <dbReference type="Proteomes" id="UP001163324"/>
    </source>
</evidence>
<proteinExistence type="predicted"/>
<name>A0ACC0VCU4_9HYPO</name>
<reference evidence="1" key="1">
    <citation type="submission" date="2022-10" db="EMBL/GenBank/DDBJ databases">
        <title>Complete Genome of Trichothecium roseum strain YXFP-22015, a Plant Pathogen Isolated from Citrus.</title>
        <authorList>
            <person name="Wang Y."/>
            <person name="Zhu L."/>
        </authorList>
    </citation>
    <scope>NUCLEOTIDE SEQUENCE</scope>
    <source>
        <strain evidence="1">YXFP-22015</strain>
    </source>
</reference>
<dbReference type="Proteomes" id="UP001163324">
    <property type="component" value="Chromosome 1"/>
</dbReference>
<protein>
    <submittedName>
        <fullName evidence="1">Uncharacterized protein</fullName>
    </submittedName>
</protein>
<comment type="caution">
    <text evidence="1">The sequence shown here is derived from an EMBL/GenBank/DDBJ whole genome shotgun (WGS) entry which is preliminary data.</text>
</comment>
<sequence>MPPTVFVCGTTGCQGSAVAAALLSRGASVRSVTRDPTSPAAVAAASKGIHLTPGNYDDPEALRAALAGCAAVFLNFMPDFADPGANLRQAKLILATALAAGATHVVYSSGLGVDRIPHILATTGQPPAPESEGGTSSSPMQAILQSKRDIELAVQSANFPAWTVLRPGNFMANYAEPFVRMYQGLTSATGTWTAALPSPEDVVIPLVDTLTIGTWSSEALLDPTRFNARTIPYADEKLPLGTIFRKLRRATGKDLRLVAMATDEVEARRSDPFVAGQRAMALMDGLIDMDEPRGWGLPASSFDAFLAREKDALDKTYANVPAIQ</sequence>
<organism evidence="1 2">
    <name type="scientific">Trichothecium roseum</name>
    <dbReference type="NCBI Taxonomy" id="47278"/>
    <lineage>
        <taxon>Eukaryota</taxon>
        <taxon>Fungi</taxon>
        <taxon>Dikarya</taxon>
        <taxon>Ascomycota</taxon>
        <taxon>Pezizomycotina</taxon>
        <taxon>Sordariomycetes</taxon>
        <taxon>Hypocreomycetidae</taxon>
        <taxon>Hypocreales</taxon>
        <taxon>Hypocreales incertae sedis</taxon>
        <taxon>Trichothecium</taxon>
    </lineage>
</organism>
<evidence type="ECO:0000313" key="1">
    <source>
        <dbReference type="EMBL" id="KAI9904224.1"/>
    </source>
</evidence>
<keyword evidence="2" id="KW-1185">Reference proteome</keyword>
<gene>
    <name evidence="1" type="ORF">N3K66_000753</name>
</gene>
<accession>A0ACC0VCU4</accession>